<evidence type="ECO:0000256" key="1">
    <source>
        <dbReference type="PIRSR" id="PIRSR005962-1"/>
    </source>
</evidence>
<feature type="binding site" evidence="1">
    <location>
        <position position="111"/>
    </location>
    <ligand>
        <name>Mn(2+)</name>
        <dbReference type="ChEBI" id="CHEBI:29035"/>
        <label>2</label>
    </ligand>
</feature>
<dbReference type="EMBL" id="WWVX01000008">
    <property type="protein sequence ID" value="MZL70514.1"/>
    <property type="molecule type" value="Genomic_DNA"/>
</dbReference>
<keyword evidence="1" id="KW-0479">Metal-binding</keyword>
<evidence type="ECO:0000313" key="6">
    <source>
        <dbReference type="Proteomes" id="UP000474718"/>
    </source>
</evidence>
<feature type="binding site" evidence="1">
    <location>
        <position position="109"/>
    </location>
    <ligand>
        <name>Mn(2+)</name>
        <dbReference type="ChEBI" id="CHEBI:29035"/>
        <label>2</label>
    </ligand>
</feature>
<organism evidence="4 5">
    <name type="scientific">Bittarella massiliensis</name>
    <name type="common">ex Durand et al. 2017</name>
    <dbReference type="NCBI Taxonomy" id="1720313"/>
    <lineage>
        <taxon>Bacteria</taxon>
        <taxon>Bacillati</taxon>
        <taxon>Bacillota</taxon>
        <taxon>Clostridia</taxon>
        <taxon>Eubacteriales</taxon>
        <taxon>Oscillospiraceae</taxon>
        <taxon>Bittarella (ex Durand et al. 2017)</taxon>
    </lineage>
</organism>
<keyword evidence="1" id="KW-0464">Manganese</keyword>
<reference evidence="4" key="2">
    <citation type="submission" date="2016-11" db="EMBL/GenBank/DDBJ databases">
        <authorList>
            <person name="Varghese N."/>
            <person name="Submissions S."/>
        </authorList>
    </citation>
    <scope>NUCLEOTIDE SEQUENCE</scope>
    <source>
        <strain evidence="4">DSM 4029</strain>
    </source>
</reference>
<dbReference type="InterPro" id="IPR011650">
    <property type="entry name" value="Peptidase_M20_dimer"/>
</dbReference>
<dbReference type="Gene3D" id="3.40.630.10">
    <property type="entry name" value="Zn peptidases"/>
    <property type="match status" value="1"/>
</dbReference>
<dbReference type="Pfam" id="PF01546">
    <property type="entry name" value="Peptidase_M20"/>
    <property type="match status" value="1"/>
</dbReference>
<comment type="cofactor">
    <cofactor evidence="1">
        <name>Mn(2+)</name>
        <dbReference type="ChEBI" id="CHEBI:29035"/>
    </cofactor>
    <text evidence="1">The Mn(2+) ion enhances activity.</text>
</comment>
<dbReference type="Proteomes" id="UP000184089">
    <property type="component" value="Unassembled WGS sequence"/>
</dbReference>
<feature type="binding site" evidence="1">
    <location>
        <position position="169"/>
    </location>
    <ligand>
        <name>Mn(2+)</name>
        <dbReference type="ChEBI" id="CHEBI:29035"/>
        <label>2</label>
    </ligand>
</feature>
<dbReference type="EMBL" id="FQVY01000003">
    <property type="protein sequence ID" value="SHG35384.1"/>
    <property type="molecule type" value="Genomic_DNA"/>
</dbReference>
<dbReference type="InterPro" id="IPR002933">
    <property type="entry name" value="Peptidase_M20"/>
</dbReference>
<feature type="binding site" evidence="1">
    <location>
        <position position="145"/>
    </location>
    <ligand>
        <name>Mn(2+)</name>
        <dbReference type="ChEBI" id="CHEBI:29035"/>
        <label>2</label>
    </ligand>
</feature>
<evidence type="ECO:0000313" key="4">
    <source>
        <dbReference type="EMBL" id="SHG35384.1"/>
    </source>
</evidence>
<feature type="binding site" evidence="1">
    <location>
        <position position="369"/>
    </location>
    <ligand>
        <name>Mn(2+)</name>
        <dbReference type="ChEBI" id="CHEBI:29035"/>
        <label>2</label>
    </ligand>
</feature>
<keyword evidence="6" id="KW-1185">Reference proteome</keyword>
<comment type="caution">
    <text evidence="4">The sequence shown here is derived from an EMBL/GenBank/DDBJ whole genome shotgun (WGS) entry which is preliminary data.</text>
</comment>
<dbReference type="SUPFAM" id="SSF53187">
    <property type="entry name" value="Zn-dependent exopeptidases"/>
    <property type="match status" value="1"/>
</dbReference>
<dbReference type="NCBIfam" id="TIGR01891">
    <property type="entry name" value="amidohydrolases"/>
    <property type="match status" value="1"/>
</dbReference>
<gene>
    <name evidence="3" type="ORF">GT747_12225</name>
    <name evidence="4" type="ORF">SAMN05444424_2219</name>
</gene>
<evidence type="ECO:0000313" key="3">
    <source>
        <dbReference type="EMBL" id="MZL70514.1"/>
    </source>
</evidence>
<dbReference type="GO" id="GO:0046872">
    <property type="term" value="F:metal ion binding"/>
    <property type="evidence" value="ECO:0007669"/>
    <property type="project" value="UniProtKB-KW"/>
</dbReference>
<dbReference type="Gene3D" id="3.30.70.360">
    <property type="match status" value="1"/>
</dbReference>
<dbReference type="PANTHER" id="PTHR11014:SF63">
    <property type="entry name" value="METALLOPEPTIDASE, PUTATIVE (AFU_ORTHOLOGUE AFUA_6G09600)-RELATED"/>
    <property type="match status" value="1"/>
</dbReference>
<dbReference type="SUPFAM" id="SSF55031">
    <property type="entry name" value="Bacterial exopeptidase dimerisation domain"/>
    <property type="match status" value="1"/>
</dbReference>
<reference evidence="3 6" key="3">
    <citation type="journal article" date="2019" name="Nat. Med.">
        <title>A library of human gut bacterial isolates paired with longitudinal multiomics data enables mechanistic microbiome research.</title>
        <authorList>
            <person name="Poyet M."/>
            <person name="Groussin M."/>
            <person name="Gibbons S.M."/>
            <person name="Avila-Pacheco J."/>
            <person name="Jiang X."/>
            <person name="Kearney S.M."/>
            <person name="Perrotta A.R."/>
            <person name="Berdy B."/>
            <person name="Zhao S."/>
            <person name="Lieberman T.D."/>
            <person name="Swanson P.K."/>
            <person name="Smith M."/>
            <person name="Roesemann S."/>
            <person name="Alexander J.E."/>
            <person name="Rich S.A."/>
            <person name="Livny J."/>
            <person name="Vlamakis H."/>
            <person name="Clish C."/>
            <person name="Bullock K."/>
            <person name="Deik A."/>
            <person name="Scott J."/>
            <person name="Pierce K.A."/>
            <person name="Xavier R.J."/>
            <person name="Alm E.J."/>
        </authorList>
    </citation>
    <scope>NUCLEOTIDE SEQUENCE [LARGE SCALE GENOMIC DNA]</scope>
    <source>
        <strain evidence="3 6">BIOML-A2</strain>
    </source>
</reference>
<dbReference type="PANTHER" id="PTHR11014">
    <property type="entry name" value="PEPTIDASE M20 FAMILY MEMBER"/>
    <property type="match status" value="1"/>
</dbReference>
<feature type="domain" description="Peptidase M20 dimerisation" evidence="2">
    <location>
        <begin position="189"/>
        <end position="287"/>
    </location>
</feature>
<protein>
    <submittedName>
        <fullName evidence="4">Amidohydrolase</fullName>
    </submittedName>
</protein>
<evidence type="ECO:0000259" key="2">
    <source>
        <dbReference type="Pfam" id="PF07687"/>
    </source>
</evidence>
<dbReference type="GO" id="GO:0016787">
    <property type="term" value="F:hydrolase activity"/>
    <property type="evidence" value="ECO:0007669"/>
    <property type="project" value="InterPro"/>
</dbReference>
<dbReference type="RefSeq" id="WP_021658082.1">
    <property type="nucleotide sequence ID" value="NZ_FQVY01000003.1"/>
</dbReference>
<dbReference type="InterPro" id="IPR017439">
    <property type="entry name" value="Amidohydrolase"/>
</dbReference>
<dbReference type="AlphaFoldDB" id="A0AAQ1MEI9"/>
<dbReference type="Pfam" id="PF07687">
    <property type="entry name" value="M20_dimer"/>
    <property type="match status" value="1"/>
</dbReference>
<accession>A0AAQ1MEI9</accession>
<dbReference type="InterPro" id="IPR036264">
    <property type="entry name" value="Bact_exopeptidase_dim_dom"/>
</dbReference>
<dbReference type="PIRSF" id="PIRSF005962">
    <property type="entry name" value="Pept_M20D_amidohydro"/>
    <property type="match status" value="1"/>
</dbReference>
<reference evidence="5" key="1">
    <citation type="submission" date="2016-11" db="EMBL/GenBank/DDBJ databases">
        <authorList>
            <person name="Jaros S."/>
            <person name="Januszkiewicz K."/>
            <person name="Wedrychowicz H."/>
        </authorList>
    </citation>
    <scope>NUCLEOTIDE SEQUENCE [LARGE SCALE GENOMIC DNA]</scope>
    <source>
        <strain evidence="5">DSM 4029</strain>
    </source>
</reference>
<evidence type="ECO:0000313" key="5">
    <source>
        <dbReference type="Proteomes" id="UP000184089"/>
    </source>
</evidence>
<sequence>MELKTAVKTLAEENLPFVKETFLDLHRHPELSMKTERTSRFVQAELERLGFAWERVGTHSIVAFWDTGRPGKTLLLRADMDALPLDEEPQNDRRPKAAVSENPGVCHACGHDAHTAMLLGACRVLKGMEEELSGKLYIVFEEAEENGGVCDEMEAYFADIHLDGAWAIHVYAKLETGKISVTPGQRMAGFGQFAFKVHGKGGHSSRPDLCKNPIFVTSAILQNLQSAWVNMRDVTKVVPLSIGIIQSGTKPNIIPETCEFWGSIRYFEVETGRRCQEIIKQVTEDTAKVFGCEVERFGYIFGENIAETDPACSALATRALSDQLGAEALQDTDPWYASETFAIYTRHCPGVFAFLGCKNEAAGYTADHHHPRFEVDPDCLLMGVEATSRYALDFLRG</sequence>
<name>A0AAQ1MEI9_9FIRM</name>
<dbReference type="Proteomes" id="UP000474718">
    <property type="component" value="Unassembled WGS sequence"/>
</dbReference>
<proteinExistence type="predicted"/>